<sequence length="114" mass="12392">MEGQGDGVDQGLIRGMNWAPNSCDEADDSSASEVCFVMDSLAGETEVPDSQETCFDVDERVAADALVELQDKEIDAITSLQPADALVELHGKEIDPAVSLLLPLFFPLHVWFPR</sequence>
<proteinExistence type="predicted"/>
<evidence type="ECO:0000313" key="1">
    <source>
        <dbReference type="EMBL" id="CAL5001423.1"/>
    </source>
</evidence>
<reference evidence="2" key="1">
    <citation type="submission" date="2024-06" db="EMBL/GenBank/DDBJ databases">
        <authorList>
            <person name="Ryan C."/>
        </authorList>
    </citation>
    <scope>NUCLEOTIDE SEQUENCE [LARGE SCALE GENOMIC DNA]</scope>
</reference>
<accession>A0ABC9BLK4</accession>
<evidence type="ECO:0000313" key="2">
    <source>
        <dbReference type="Proteomes" id="UP001497457"/>
    </source>
</evidence>
<name>A0ABC9BLK4_9POAL</name>
<keyword evidence="2" id="KW-1185">Reference proteome</keyword>
<organism evidence="1 2">
    <name type="scientific">Urochloa decumbens</name>
    <dbReference type="NCBI Taxonomy" id="240449"/>
    <lineage>
        <taxon>Eukaryota</taxon>
        <taxon>Viridiplantae</taxon>
        <taxon>Streptophyta</taxon>
        <taxon>Embryophyta</taxon>
        <taxon>Tracheophyta</taxon>
        <taxon>Spermatophyta</taxon>
        <taxon>Magnoliopsida</taxon>
        <taxon>Liliopsida</taxon>
        <taxon>Poales</taxon>
        <taxon>Poaceae</taxon>
        <taxon>PACMAD clade</taxon>
        <taxon>Panicoideae</taxon>
        <taxon>Panicodae</taxon>
        <taxon>Paniceae</taxon>
        <taxon>Melinidinae</taxon>
        <taxon>Urochloa</taxon>
    </lineage>
</organism>
<reference evidence="1 2" key="2">
    <citation type="submission" date="2024-10" db="EMBL/GenBank/DDBJ databases">
        <authorList>
            <person name="Ryan C."/>
        </authorList>
    </citation>
    <scope>NUCLEOTIDE SEQUENCE [LARGE SCALE GENOMIC DNA]</scope>
</reference>
<dbReference type="Proteomes" id="UP001497457">
    <property type="component" value="Chromosome 26rd"/>
</dbReference>
<dbReference type="AlphaFoldDB" id="A0ABC9BLK4"/>
<gene>
    <name evidence="1" type="ORF">URODEC1_LOCUS65384</name>
</gene>
<protein>
    <submittedName>
        <fullName evidence="1">Uncharacterized protein</fullName>
    </submittedName>
</protein>
<dbReference type="EMBL" id="OZ075136">
    <property type="protein sequence ID" value="CAL5001423.1"/>
    <property type="molecule type" value="Genomic_DNA"/>
</dbReference>